<dbReference type="InterPro" id="IPR050493">
    <property type="entry name" value="FAD-dep_Monooxygenase_BioMet"/>
</dbReference>
<name>A0AA38PRZ8_9AGAR</name>
<comment type="similarity">
    <text evidence="1">Belongs to the paxM FAD-dependent monooxygenase family.</text>
</comment>
<evidence type="ECO:0000313" key="5">
    <source>
        <dbReference type="Proteomes" id="UP001163850"/>
    </source>
</evidence>
<evidence type="ECO:0000313" key="4">
    <source>
        <dbReference type="EMBL" id="KAJ3980210.1"/>
    </source>
</evidence>
<protein>
    <recommendedName>
        <fullName evidence="6">FAD-binding domain-containing protein</fullName>
    </recommendedName>
</protein>
<proteinExistence type="inferred from homology"/>
<dbReference type="InterPro" id="IPR036188">
    <property type="entry name" value="FAD/NAD-bd_sf"/>
</dbReference>
<dbReference type="EMBL" id="MU802211">
    <property type="protein sequence ID" value="KAJ3980210.1"/>
    <property type="molecule type" value="Genomic_DNA"/>
</dbReference>
<reference evidence="4" key="1">
    <citation type="submission" date="2022-08" db="EMBL/GenBank/DDBJ databases">
        <authorList>
            <consortium name="DOE Joint Genome Institute"/>
            <person name="Min B."/>
            <person name="Riley R."/>
            <person name="Sierra-Patev S."/>
            <person name="Naranjo-Ortiz M."/>
            <person name="Looney B."/>
            <person name="Konkel Z."/>
            <person name="Slot J.C."/>
            <person name="Sakamoto Y."/>
            <person name="Steenwyk J.L."/>
            <person name="Rokas A."/>
            <person name="Carro J."/>
            <person name="Camarero S."/>
            <person name="Ferreira P."/>
            <person name="Molpeceres G."/>
            <person name="Ruiz-Duenas F.J."/>
            <person name="Serrano A."/>
            <person name="Henrissat B."/>
            <person name="Drula E."/>
            <person name="Hughes K.W."/>
            <person name="Mata J.L."/>
            <person name="Ishikawa N.K."/>
            <person name="Vargas-Isla R."/>
            <person name="Ushijima S."/>
            <person name="Smith C.A."/>
            <person name="Ahrendt S."/>
            <person name="Andreopoulos W."/>
            <person name="He G."/>
            <person name="Labutti K."/>
            <person name="Lipzen A."/>
            <person name="Ng V."/>
            <person name="Sandor L."/>
            <person name="Barry K."/>
            <person name="Martinez A.T."/>
            <person name="Xiao Y."/>
            <person name="Gibbons J.G."/>
            <person name="Terashima K."/>
            <person name="Hibbett D.S."/>
            <person name="Grigoriev I.V."/>
        </authorList>
    </citation>
    <scope>NUCLEOTIDE SEQUENCE</scope>
    <source>
        <strain evidence="4">TFB7829</strain>
    </source>
</reference>
<sequence length="189" mass="21654">MQFFGSTNKQVFPAWEFQLQGREKKSTNYTTELLDLLLEHLPSHCQVHFGHRLVSCREYEDRRGCGVELHFRNGVTLDGYDLVIGADGLKSVVRQTVIAQSRGWTGLDASVKDLGFPPNMTKEEHCHLGRRHDILYMGQSAFRGLVPREKLAALYPDHRSLNYCRISAFDLLFGLLPIYLFKVLRKTQG</sequence>
<evidence type="ECO:0008006" key="6">
    <source>
        <dbReference type="Google" id="ProtNLM"/>
    </source>
</evidence>
<evidence type="ECO:0000256" key="1">
    <source>
        <dbReference type="ARBA" id="ARBA00007992"/>
    </source>
</evidence>
<gene>
    <name evidence="4" type="ORF">F5890DRAFT_1627896</name>
</gene>
<dbReference type="SUPFAM" id="SSF51905">
    <property type="entry name" value="FAD/NAD(P)-binding domain"/>
    <property type="match status" value="1"/>
</dbReference>
<dbReference type="Gene3D" id="3.50.50.60">
    <property type="entry name" value="FAD/NAD(P)-binding domain"/>
    <property type="match status" value="1"/>
</dbReference>
<dbReference type="PANTHER" id="PTHR13789">
    <property type="entry name" value="MONOOXYGENASE"/>
    <property type="match status" value="1"/>
</dbReference>
<dbReference type="AlphaFoldDB" id="A0AA38PRZ8"/>
<dbReference type="GO" id="GO:0004497">
    <property type="term" value="F:monooxygenase activity"/>
    <property type="evidence" value="ECO:0007669"/>
    <property type="project" value="UniProtKB-KW"/>
</dbReference>
<evidence type="ECO:0000256" key="2">
    <source>
        <dbReference type="ARBA" id="ARBA00023002"/>
    </source>
</evidence>
<comment type="caution">
    <text evidence="4">The sequence shown here is derived from an EMBL/GenBank/DDBJ whole genome shotgun (WGS) entry which is preliminary data.</text>
</comment>
<accession>A0AA38PRZ8</accession>
<keyword evidence="3" id="KW-0503">Monooxygenase</keyword>
<evidence type="ECO:0000256" key="3">
    <source>
        <dbReference type="ARBA" id="ARBA00023033"/>
    </source>
</evidence>
<dbReference type="Proteomes" id="UP001163850">
    <property type="component" value="Unassembled WGS sequence"/>
</dbReference>
<dbReference type="PANTHER" id="PTHR13789:SF309">
    <property type="entry name" value="PUTATIVE (AFU_ORTHOLOGUE AFUA_6G14510)-RELATED"/>
    <property type="match status" value="1"/>
</dbReference>
<organism evidence="4 5">
    <name type="scientific">Lentinula detonsa</name>
    <dbReference type="NCBI Taxonomy" id="2804962"/>
    <lineage>
        <taxon>Eukaryota</taxon>
        <taxon>Fungi</taxon>
        <taxon>Dikarya</taxon>
        <taxon>Basidiomycota</taxon>
        <taxon>Agaricomycotina</taxon>
        <taxon>Agaricomycetes</taxon>
        <taxon>Agaricomycetidae</taxon>
        <taxon>Agaricales</taxon>
        <taxon>Marasmiineae</taxon>
        <taxon>Omphalotaceae</taxon>
        <taxon>Lentinula</taxon>
    </lineage>
</organism>
<keyword evidence="2" id="KW-0560">Oxidoreductase</keyword>